<dbReference type="Gene3D" id="2.115.10.20">
    <property type="entry name" value="Glycosyl hydrolase domain, family 43"/>
    <property type="match status" value="2"/>
</dbReference>
<name>A0ABT2GE51_9MICO</name>
<evidence type="ECO:0000313" key="2">
    <source>
        <dbReference type="Proteomes" id="UP001165580"/>
    </source>
</evidence>
<dbReference type="InterPro" id="IPR023296">
    <property type="entry name" value="Glyco_hydro_beta-prop_sf"/>
</dbReference>
<dbReference type="PANTHER" id="PTHR43301:SF3">
    <property type="entry name" value="ARABINAN ENDO-1,5-ALPHA-L-ARABINOSIDASE A-RELATED"/>
    <property type="match status" value="1"/>
</dbReference>
<keyword evidence="2" id="KW-1185">Reference proteome</keyword>
<dbReference type="RefSeq" id="WP_259484714.1">
    <property type="nucleotide sequence ID" value="NZ_JANTEZ010000001.1"/>
</dbReference>
<accession>A0ABT2GE51</accession>
<proteinExistence type="predicted"/>
<gene>
    <name evidence="1" type="ORF">NVV95_01220</name>
</gene>
<dbReference type="EMBL" id="JANTEZ010000001">
    <property type="protein sequence ID" value="MCS5713164.1"/>
    <property type="molecule type" value="Genomic_DNA"/>
</dbReference>
<reference evidence="1" key="1">
    <citation type="submission" date="2022-08" db="EMBL/GenBank/DDBJ databases">
        <authorList>
            <person name="Deng Y."/>
            <person name="Han X.-F."/>
            <person name="Zhang Y.-Q."/>
        </authorList>
    </citation>
    <scope>NUCLEOTIDE SEQUENCE</scope>
    <source>
        <strain evidence="1">CPCC 205716</strain>
    </source>
</reference>
<organism evidence="1 2">
    <name type="scientific">Herbiconiux gentiana</name>
    <dbReference type="NCBI Taxonomy" id="2970912"/>
    <lineage>
        <taxon>Bacteria</taxon>
        <taxon>Bacillati</taxon>
        <taxon>Actinomycetota</taxon>
        <taxon>Actinomycetes</taxon>
        <taxon>Micrococcales</taxon>
        <taxon>Microbacteriaceae</taxon>
        <taxon>Herbiconiux</taxon>
    </lineage>
</organism>
<dbReference type="CDD" id="cd08984">
    <property type="entry name" value="GH43-like"/>
    <property type="match status" value="1"/>
</dbReference>
<dbReference type="PANTHER" id="PTHR43301">
    <property type="entry name" value="ARABINAN ENDO-1,5-ALPHA-L-ARABINOSIDASE"/>
    <property type="match status" value="1"/>
</dbReference>
<sequence>MTVPSPLCRDPLLDGAADPTVIWNRVRREWWMFYTNRRAWSPPIGGFGWVHGTDIGIATSVDGGVTWLHRGIAEGLCTEPGRHTFWAPEVVDDGDLFHMFVTVIDGVPTAWSDKPRAIRHYTSADLHTRSFRSTLCLSSDRVIDAGIIRAEDGRYLMWYKDEADGSHTYRASSDDLRTWAVDGPTIETCPHEGPNVFRLGGYYWMLTDEWRGLRVFRSTDLVTWAQHDRILDEPGARTDDGGVGYHADVVVDGQSGYVFYFTHPGREPGMPVDDRLYEHRRSSIQVARLRVEEGRLTCDRDELIAGPFLTAPDQLGRLGDE</sequence>
<dbReference type="InterPro" id="IPR050727">
    <property type="entry name" value="GH43_arabinanases"/>
</dbReference>
<comment type="caution">
    <text evidence="1">The sequence shown here is derived from an EMBL/GenBank/DDBJ whole genome shotgun (WGS) entry which is preliminary data.</text>
</comment>
<protein>
    <recommendedName>
        <fullName evidence="3">Glycosyl hydrolase</fullName>
    </recommendedName>
</protein>
<dbReference type="SUPFAM" id="SSF75005">
    <property type="entry name" value="Arabinanase/levansucrase/invertase"/>
    <property type="match status" value="1"/>
</dbReference>
<evidence type="ECO:0008006" key="3">
    <source>
        <dbReference type="Google" id="ProtNLM"/>
    </source>
</evidence>
<evidence type="ECO:0000313" key="1">
    <source>
        <dbReference type="EMBL" id="MCS5713164.1"/>
    </source>
</evidence>
<dbReference type="Proteomes" id="UP001165580">
    <property type="component" value="Unassembled WGS sequence"/>
</dbReference>